<dbReference type="Gene3D" id="1.10.10.10">
    <property type="entry name" value="Winged helix-like DNA-binding domain superfamily/Winged helix DNA-binding domain"/>
    <property type="match status" value="1"/>
</dbReference>
<protein>
    <submittedName>
        <fullName evidence="5">DNA-binding transcriptional regulator, Lrp family</fullName>
    </submittedName>
</protein>
<gene>
    <name evidence="5" type="ORF">SAMN04488518_12029</name>
</gene>
<keyword evidence="2 5" id="KW-0238">DNA-binding</keyword>
<accession>A0A1I4FQM5</accession>
<keyword evidence="3" id="KW-0804">Transcription</keyword>
<dbReference type="Gene3D" id="3.30.70.920">
    <property type="match status" value="1"/>
</dbReference>
<comment type="caution">
    <text evidence="5">The sequence shown here is derived from an EMBL/GenBank/DDBJ whole genome shotgun (WGS) entry which is preliminary data.</text>
</comment>
<evidence type="ECO:0000313" key="5">
    <source>
        <dbReference type="EMBL" id="SFL18931.1"/>
    </source>
</evidence>
<name>A0A1I4FQM5_9HYPH</name>
<evidence type="ECO:0000256" key="1">
    <source>
        <dbReference type="ARBA" id="ARBA00023015"/>
    </source>
</evidence>
<evidence type="ECO:0000313" key="6">
    <source>
        <dbReference type="Proteomes" id="UP000199598"/>
    </source>
</evidence>
<dbReference type="InterPro" id="IPR011991">
    <property type="entry name" value="ArsR-like_HTH"/>
</dbReference>
<evidence type="ECO:0000256" key="2">
    <source>
        <dbReference type="ARBA" id="ARBA00023125"/>
    </source>
</evidence>
<dbReference type="Proteomes" id="UP000199598">
    <property type="component" value="Unassembled WGS sequence"/>
</dbReference>
<dbReference type="GO" id="GO:0003677">
    <property type="term" value="F:DNA binding"/>
    <property type="evidence" value="ECO:0007669"/>
    <property type="project" value="UniProtKB-KW"/>
</dbReference>
<keyword evidence="1" id="KW-0805">Transcription regulation</keyword>
<dbReference type="SUPFAM" id="SSF54909">
    <property type="entry name" value="Dimeric alpha+beta barrel"/>
    <property type="match status" value="1"/>
</dbReference>
<dbReference type="EMBL" id="FOSK01000020">
    <property type="protein sequence ID" value="SFL18931.1"/>
    <property type="molecule type" value="Genomic_DNA"/>
</dbReference>
<dbReference type="InterPro" id="IPR011008">
    <property type="entry name" value="Dimeric_a/b-barrel"/>
</dbReference>
<dbReference type="InterPro" id="IPR019888">
    <property type="entry name" value="Tscrpt_reg_AsnC-like"/>
</dbReference>
<dbReference type="PROSITE" id="PS50956">
    <property type="entry name" value="HTH_ASNC_2"/>
    <property type="match status" value="1"/>
</dbReference>
<dbReference type="Pfam" id="PF13412">
    <property type="entry name" value="HTH_24"/>
    <property type="match status" value="1"/>
</dbReference>
<feature type="domain" description="HTH asnC-type" evidence="4">
    <location>
        <begin position="9"/>
        <end position="70"/>
    </location>
</feature>
<dbReference type="CDD" id="cd00090">
    <property type="entry name" value="HTH_ARSR"/>
    <property type="match status" value="1"/>
</dbReference>
<organism evidence="5 6">
    <name type="scientific">Pseudovibrio ascidiaceicola</name>
    <dbReference type="NCBI Taxonomy" id="285279"/>
    <lineage>
        <taxon>Bacteria</taxon>
        <taxon>Pseudomonadati</taxon>
        <taxon>Pseudomonadota</taxon>
        <taxon>Alphaproteobacteria</taxon>
        <taxon>Hyphomicrobiales</taxon>
        <taxon>Stappiaceae</taxon>
        <taxon>Pseudovibrio</taxon>
    </lineage>
</organism>
<dbReference type="PANTHER" id="PTHR30154">
    <property type="entry name" value="LEUCINE-RESPONSIVE REGULATORY PROTEIN"/>
    <property type="match status" value="1"/>
</dbReference>
<evidence type="ECO:0000256" key="3">
    <source>
        <dbReference type="ARBA" id="ARBA00023163"/>
    </source>
</evidence>
<reference evidence="5 6" key="1">
    <citation type="submission" date="2016-10" db="EMBL/GenBank/DDBJ databases">
        <authorList>
            <person name="Varghese N."/>
            <person name="Submissions S."/>
        </authorList>
    </citation>
    <scope>NUCLEOTIDE SEQUENCE [LARGE SCALE GENOMIC DNA]</scope>
    <source>
        <strain evidence="5 6">DSM 16392</strain>
    </source>
</reference>
<dbReference type="InterPro" id="IPR036388">
    <property type="entry name" value="WH-like_DNA-bd_sf"/>
</dbReference>
<dbReference type="SMART" id="SM00344">
    <property type="entry name" value="HTH_ASNC"/>
    <property type="match status" value="1"/>
</dbReference>
<dbReference type="SUPFAM" id="SSF46785">
    <property type="entry name" value="Winged helix' DNA-binding domain"/>
    <property type="match status" value="1"/>
</dbReference>
<dbReference type="PRINTS" id="PR00033">
    <property type="entry name" value="HTHASNC"/>
</dbReference>
<dbReference type="InterPro" id="IPR000485">
    <property type="entry name" value="AsnC-type_HTH_dom"/>
</dbReference>
<dbReference type="InterPro" id="IPR019887">
    <property type="entry name" value="Tscrpt_reg_AsnC/Lrp_C"/>
</dbReference>
<dbReference type="PANTHER" id="PTHR30154:SF34">
    <property type="entry name" value="TRANSCRIPTIONAL REGULATOR AZLB"/>
    <property type="match status" value="1"/>
</dbReference>
<proteinExistence type="predicted"/>
<evidence type="ECO:0000259" key="4">
    <source>
        <dbReference type="PROSITE" id="PS50956"/>
    </source>
</evidence>
<dbReference type="Pfam" id="PF01037">
    <property type="entry name" value="AsnC_trans_reg"/>
    <property type="match status" value="1"/>
</dbReference>
<dbReference type="InterPro" id="IPR036390">
    <property type="entry name" value="WH_DNA-bd_sf"/>
</dbReference>
<sequence length="158" mass="17892">MMNEQKIELDSFDFAILRILQKDNTLPHRVIAEEVNLSAPSVQRRIKRLNETGIIESNVSIISGEQIGYALTVIVTVELSNDAIELMDHAREAFLKAPEVQQCYFVSGQIDIVLVIVVQSMSEFSELTRQLFFKNKNVKKFNTYVCMSKVKAGAELPI</sequence>
<keyword evidence="6" id="KW-1185">Reference proteome</keyword>